<evidence type="ECO:0000256" key="1">
    <source>
        <dbReference type="SAM" id="MobiDB-lite"/>
    </source>
</evidence>
<dbReference type="AlphaFoldDB" id="A0A8A1LY88"/>
<sequence length="163" mass="19198">MALLTSRLPCGALTSCNHRDHPRPPLDPYQLPLSHLPFSLTTIFQIRAWNSYTRQKHKYLHDIAFLASSSRAPPNVGESRAAELIIQRILAKWLNPGRTMRRFYRSLKINRTLKDRRGSKSRWRKGERKRRRRRRHLSTMTFTKVLEDQLLSLSGERLHCCLL</sequence>
<feature type="compositionally biased region" description="Basic residues" evidence="1">
    <location>
        <begin position="119"/>
        <end position="135"/>
    </location>
</feature>
<organism evidence="2 3">
    <name type="scientific">Ajellomyces capsulatus (strain H88)</name>
    <name type="common">Darling's disease fungus</name>
    <name type="synonym">Histoplasma capsulatum</name>
    <dbReference type="NCBI Taxonomy" id="544711"/>
    <lineage>
        <taxon>Eukaryota</taxon>
        <taxon>Fungi</taxon>
        <taxon>Dikarya</taxon>
        <taxon>Ascomycota</taxon>
        <taxon>Pezizomycotina</taxon>
        <taxon>Eurotiomycetes</taxon>
        <taxon>Eurotiomycetidae</taxon>
        <taxon>Onygenales</taxon>
        <taxon>Ajellomycetaceae</taxon>
        <taxon>Histoplasma</taxon>
    </lineage>
</organism>
<dbReference type="VEuPathDB" id="FungiDB:I7I53_11712"/>
<accession>A0A8A1LY88</accession>
<protein>
    <submittedName>
        <fullName evidence="2">Uncharacterized protein</fullName>
    </submittedName>
</protein>
<proteinExistence type="predicted"/>
<reference evidence="2" key="1">
    <citation type="submission" date="2021-01" db="EMBL/GenBank/DDBJ databases">
        <title>Chromosome-level genome assembly of a human fungal pathogen reveals clustering of transcriptionally co-regulated genes.</title>
        <authorList>
            <person name="Voorhies M."/>
            <person name="Cohen S."/>
            <person name="Shea T.P."/>
            <person name="Petrus S."/>
            <person name="Munoz J.F."/>
            <person name="Poplawski S."/>
            <person name="Goldman W.E."/>
            <person name="Michael T."/>
            <person name="Cuomo C.A."/>
            <person name="Sil A."/>
            <person name="Beyhan S."/>
        </authorList>
    </citation>
    <scope>NUCLEOTIDE SEQUENCE</scope>
    <source>
        <strain evidence="2">H88</strain>
    </source>
</reference>
<dbReference type="EMBL" id="CP069107">
    <property type="protein sequence ID" value="QSS57513.1"/>
    <property type="molecule type" value="Genomic_DNA"/>
</dbReference>
<evidence type="ECO:0000313" key="3">
    <source>
        <dbReference type="Proteomes" id="UP000663419"/>
    </source>
</evidence>
<feature type="region of interest" description="Disordered" evidence="1">
    <location>
        <begin position="115"/>
        <end position="135"/>
    </location>
</feature>
<name>A0A8A1LY88_AJEC8</name>
<dbReference type="Proteomes" id="UP000663419">
    <property type="component" value="Chromosome 6"/>
</dbReference>
<gene>
    <name evidence="2" type="ORF">I7I53_11712</name>
</gene>
<evidence type="ECO:0000313" key="2">
    <source>
        <dbReference type="EMBL" id="QSS57513.1"/>
    </source>
</evidence>